<gene>
    <name evidence="2" type="ORF">ABI_09790</name>
</gene>
<feature type="chain" id="PRO_5003320232" evidence="1">
    <location>
        <begin position="24"/>
        <end position="187"/>
    </location>
</feature>
<dbReference type="EMBL" id="GL883077">
    <property type="protein sequence ID" value="EGF92542.1"/>
    <property type="molecule type" value="Genomic_DNA"/>
</dbReference>
<proteinExistence type="predicted"/>
<accession>F4QGU0</accession>
<dbReference type="AlphaFoldDB" id="F4QGU0"/>
<organism evidence="2 3">
    <name type="scientific">Asticcacaulis biprosthecium C19</name>
    <dbReference type="NCBI Taxonomy" id="715226"/>
    <lineage>
        <taxon>Bacteria</taxon>
        <taxon>Pseudomonadati</taxon>
        <taxon>Pseudomonadota</taxon>
        <taxon>Alphaproteobacteria</taxon>
        <taxon>Caulobacterales</taxon>
        <taxon>Caulobacteraceae</taxon>
        <taxon>Asticcacaulis</taxon>
    </lineage>
</organism>
<dbReference type="OrthoDB" id="9853978at2"/>
<dbReference type="Proteomes" id="UP000006512">
    <property type="component" value="Unassembled WGS sequence"/>
</dbReference>
<keyword evidence="3" id="KW-1185">Reference proteome</keyword>
<reference evidence="3" key="1">
    <citation type="submission" date="2011-03" db="EMBL/GenBank/DDBJ databases">
        <title>Draft genome sequence of Brevundimonas diminuta.</title>
        <authorList>
            <person name="Brown P.J.B."/>
            <person name="Buechlein A."/>
            <person name="Hemmerich C."/>
            <person name="Brun Y.V."/>
        </authorList>
    </citation>
    <scope>NUCLEOTIDE SEQUENCE [LARGE SCALE GENOMIC DNA]</scope>
    <source>
        <strain evidence="3">C19</strain>
    </source>
</reference>
<keyword evidence="1" id="KW-0732">Signal</keyword>
<evidence type="ECO:0000313" key="3">
    <source>
        <dbReference type="Proteomes" id="UP000006512"/>
    </source>
</evidence>
<dbReference type="RefSeq" id="WP_006271720.1">
    <property type="nucleotide sequence ID" value="NZ_GL883077.1"/>
</dbReference>
<feature type="signal peptide" evidence="1">
    <location>
        <begin position="1"/>
        <end position="23"/>
    </location>
</feature>
<protein>
    <submittedName>
        <fullName evidence="2">Uncharacterized protein</fullName>
    </submittedName>
</protein>
<dbReference type="STRING" id="715226.ABI_09790"/>
<name>F4QGU0_9CAUL</name>
<evidence type="ECO:0000256" key="1">
    <source>
        <dbReference type="SAM" id="SignalP"/>
    </source>
</evidence>
<sequence>MRIVTACLLAVSLCATPLSQAFAQTAATEVSDVSLSRARETIGNFHFFEATLVNLRASLDTHTVYSSWPKTDRDELYKLAVEALEAQRPAIVDAIAEAQVRRFTEGEWNQIAEYSRITYVQDLVLAGADPSRPRPDPSSMSRTDSAVFGRLAAQPFVVKFFTEFDPAGNTMLVEEALKAATTRLHGS</sequence>
<evidence type="ECO:0000313" key="2">
    <source>
        <dbReference type="EMBL" id="EGF92542.1"/>
    </source>
</evidence>
<dbReference type="HOGENOM" id="CLU_1444902_0_0_5"/>